<dbReference type="EMBL" id="JAVDUM010000013">
    <property type="protein sequence ID" value="MDR6868198.1"/>
    <property type="molecule type" value="Genomic_DNA"/>
</dbReference>
<gene>
    <name evidence="1" type="ORF">J2Y69_002812</name>
</gene>
<proteinExistence type="predicted"/>
<evidence type="ECO:0000313" key="1">
    <source>
        <dbReference type="EMBL" id="MDR6868198.1"/>
    </source>
</evidence>
<organism evidence="1 2">
    <name type="scientific">Microbacterium resistens</name>
    <dbReference type="NCBI Taxonomy" id="156977"/>
    <lineage>
        <taxon>Bacteria</taxon>
        <taxon>Bacillati</taxon>
        <taxon>Actinomycetota</taxon>
        <taxon>Actinomycetes</taxon>
        <taxon>Micrococcales</taxon>
        <taxon>Microbacteriaceae</taxon>
        <taxon>Microbacterium</taxon>
    </lineage>
</organism>
<dbReference type="Proteomes" id="UP001259347">
    <property type="component" value="Unassembled WGS sequence"/>
</dbReference>
<keyword evidence="2" id="KW-1185">Reference proteome</keyword>
<evidence type="ECO:0000313" key="2">
    <source>
        <dbReference type="Proteomes" id="UP001259347"/>
    </source>
</evidence>
<comment type="caution">
    <text evidence="1">The sequence shown here is derived from an EMBL/GenBank/DDBJ whole genome shotgun (WGS) entry which is preliminary data.</text>
</comment>
<reference evidence="1 2" key="1">
    <citation type="submission" date="2023-07" db="EMBL/GenBank/DDBJ databases">
        <title>Sorghum-associated microbial communities from plants grown in Nebraska, USA.</title>
        <authorList>
            <person name="Schachtman D."/>
        </authorList>
    </citation>
    <scope>NUCLEOTIDE SEQUENCE [LARGE SCALE GENOMIC DNA]</scope>
    <source>
        <strain evidence="1 2">2980</strain>
    </source>
</reference>
<accession>A0ABU1SF13</accession>
<protein>
    <submittedName>
        <fullName evidence="1">Uncharacterized protein</fullName>
    </submittedName>
</protein>
<sequence>MARVLDVVDRWPELFARLPDEARRALGQTLASSWHVVE</sequence>
<name>A0ABU1SF13_9MICO</name>